<comment type="cofactor">
    <cofactor evidence="3">
        <name>FMN</name>
        <dbReference type="ChEBI" id="CHEBI:58210"/>
    </cofactor>
    <text evidence="3">Binds 1 FMN per subunit.</text>
</comment>
<proteinExistence type="inferred from homology"/>
<reference evidence="6 7" key="3">
    <citation type="journal article" date="2019" name="Int. J. Syst. Evol. Microbiol.">
        <title>Nitrosopumilus adriaticus sp. nov. and Nitrosopumilus piranensis sp. nov., two ammonia-oxidizing archaea from the Adriatic Sea and members of the class Nitrososphaeria.</title>
        <authorList>
            <person name="Bayer B."/>
            <person name="Vojvoda J."/>
            <person name="Reinthaler T."/>
            <person name="Reyes C."/>
            <person name="Pinto M."/>
            <person name="Herndl G.J."/>
        </authorList>
    </citation>
    <scope>NUCLEOTIDE SEQUENCE [LARGE SCALE GENOMIC DNA]</scope>
    <source>
        <strain evidence="6 7">D3C</strain>
    </source>
</reference>
<dbReference type="Gene3D" id="3.40.50.10300">
    <property type="entry name" value="CoaB-like"/>
    <property type="match status" value="1"/>
</dbReference>
<dbReference type="Pfam" id="PF04127">
    <property type="entry name" value="DFP"/>
    <property type="match status" value="1"/>
</dbReference>
<feature type="binding site" evidence="3">
    <location>
        <position position="340"/>
    </location>
    <ligand>
        <name>CTP</name>
        <dbReference type="ChEBI" id="CHEBI:37563"/>
    </ligand>
</feature>
<dbReference type="HOGENOM" id="CLU_033319_0_3_2"/>
<dbReference type="GO" id="GO:0004633">
    <property type="term" value="F:phosphopantothenoylcysteine decarboxylase activity"/>
    <property type="evidence" value="ECO:0007669"/>
    <property type="project" value="UniProtKB-UniRule"/>
</dbReference>
<dbReference type="PANTHER" id="PTHR14359:SF6">
    <property type="entry name" value="PHOSPHOPANTOTHENOYLCYSTEINE DECARBOXYLASE"/>
    <property type="match status" value="1"/>
</dbReference>
<keyword evidence="2 3" id="KW-0456">Lyase</keyword>
<comment type="caution">
    <text evidence="3">Lacks conserved residue(s) required for the propagation of feature annotation.</text>
</comment>
<dbReference type="InterPro" id="IPR007085">
    <property type="entry name" value="DNA/pantothenate-metab_flavo_C"/>
</dbReference>
<evidence type="ECO:0000256" key="1">
    <source>
        <dbReference type="ARBA" id="ARBA00022793"/>
    </source>
</evidence>
<keyword evidence="7" id="KW-1185">Reference proteome</keyword>
<comment type="cofactor">
    <cofactor evidence="3">
        <name>Mg(2+)</name>
        <dbReference type="ChEBI" id="CHEBI:18420"/>
    </cofactor>
</comment>
<keyword evidence="3" id="KW-0460">Magnesium</keyword>
<dbReference type="AlphaFoldDB" id="A0A0C5BWP9"/>
<name>A0A0C5BWP9_9ARCH</name>
<evidence type="ECO:0000259" key="5">
    <source>
        <dbReference type="Pfam" id="PF04127"/>
    </source>
</evidence>
<feature type="binding site" evidence="3">
    <location>
        <position position="306"/>
    </location>
    <ligand>
        <name>CTP</name>
        <dbReference type="ChEBI" id="CHEBI:37563"/>
    </ligand>
</feature>
<dbReference type="GO" id="GO:0015937">
    <property type="term" value="P:coenzyme A biosynthetic process"/>
    <property type="evidence" value="ECO:0007669"/>
    <property type="project" value="UniProtKB-UniRule"/>
</dbReference>
<dbReference type="InterPro" id="IPR035929">
    <property type="entry name" value="CoaB-like_sf"/>
</dbReference>
<comment type="catalytic activity">
    <reaction evidence="3">
        <text>(R)-4'-phosphopantothenate + L-cysteine + CTP = N-[(R)-4-phosphopantothenoyl]-L-cysteine + CMP + diphosphate + H(+)</text>
        <dbReference type="Rhea" id="RHEA:19397"/>
        <dbReference type="ChEBI" id="CHEBI:10986"/>
        <dbReference type="ChEBI" id="CHEBI:15378"/>
        <dbReference type="ChEBI" id="CHEBI:33019"/>
        <dbReference type="ChEBI" id="CHEBI:35235"/>
        <dbReference type="ChEBI" id="CHEBI:37563"/>
        <dbReference type="ChEBI" id="CHEBI:59458"/>
        <dbReference type="ChEBI" id="CHEBI:60377"/>
        <dbReference type="EC" id="6.3.2.5"/>
    </reaction>
</comment>
<protein>
    <recommendedName>
        <fullName evidence="3">Coenzyme A biosynthesis bifunctional protein CoaBC</fullName>
    </recommendedName>
    <alternativeName>
        <fullName evidence="3">DNA/pantothenate metabolism flavoprotein</fullName>
    </alternativeName>
    <alternativeName>
        <fullName evidence="3">Phosphopantothenoylcysteine synthetase/decarboxylase</fullName>
        <shortName evidence="3">PPCS-PPCDC</shortName>
    </alternativeName>
    <domain>
        <recommendedName>
            <fullName evidence="3">Phosphopantothenoylcysteine decarboxylase</fullName>
            <shortName evidence="3">PPC decarboxylase</shortName>
            <shortName evidence="3">PPC-DC</shortName>
            <ecNumber evidence="3">4.1.1.36</ecNumber>
        </recommendedName>
        <alternativeName>
            <fullName evidence="3">CoaC</fullName>
        </alternativeName>
    </domain>
    <domain>
        <recommendedName>
            <fullName evidence="3">Phosphopantothenate--cysteine ligase</fullName>
            <ecNumber evidence="3">6.3.2.5</ecNumber>
        </recommendedName>
        <alternativeName>
            <fullName evidence="3">CoaB</fullName>
        </alternativeName>
        <alternativeName>
            <fullName evidence="3">Phosphopantothenoylcysteine synthetase</fullName>
            <shortName evidence="3">PPC synthetase</shortName>
            <shortName evidence="3">PPC-S</shortName>
        </alternativeName>
    </domain>
</protein>
<reference evidence="7" key="1">
    <citation type="submission" date="2015-02" db="EMBL/GenBank/DDBJ databases">
        <title>Characterization of two novel Thaumarchaeota isolated from the Northern Adriatic Sea.</title>
        <authorList>
            <person name="Bayer B."/>
            <person name="Vojvoda J."/>
            <person name="Offre P."/>
            <person name="Srivastava A."/>
            <person name="Elisabeth N."/>
            <person name="Garcia J.A.L."/>
            <person name="Schleper C."/>
            <person name="Herndl G.J."/>
        </authorList>
    </citation>
    <scope>NUCLEOTIDE SEQUENCE [LARGE SCALE GENOMIC DNA]</scope>
    <source>
        <strain evidence="7">D3C</strain>
    </source>
</reference>
<gene>
    <name evidence="3" type="primary">coaBC</name>
    <name evidence="6" type="ORF">NPIRD3C_0170</name>
</gene>
<dbReference type="SUPFAM" id="SSF52507">
    <property type="entry name" value="Homo-oligomeric flavin-containing Cys decarboxylases, HFCD"/>
    <property type="match status" value="1"/>
</dbReference>
<sequence length="417" mass="45738">MNKLVVKKKVNDHPSLDIVSSHGVELTGKKIVLCVAGSVAAYKAIELARLLMRHGANVTCVASGAATKLIQPDYFKWATGNNVITKLTGKLEHIKLADYNQSDLVIVYPATANTLGKLANGIDDTPISTVLTVGFGSKIPILMCLAMHESMYNNLAVKKNIEFLKNKIQFLKPKMIEGKAKAPEPEDILEFVLKKFGFSSTLQNKKVLMTAGPTIEYIDPVRVITNLSSGKTGVSLASELISAGAKITLIYGPGNENPPRGAKVINVATNKEMLDATKKELKKKYDIVIMAAAVSDYTPENTSKSKIKSNKKSLTIRLKKAPKIIDQVKKIQKNTMLVGFKAEINLSKSALIKSAKTKLKESDADLIIANDIGTKYQKNPNNNQIIIVDNQKTITSGWKKKEKIVKLIRKEIEKKIK</sequence>
<dbReference type="InterPro" id="IPR003382">
    <property type="entry name" value="Flavoprotein"/>
</dbReference>
<evidence type="ECO:0000256" key="2">
    <source>
        <dbReference type="ARBA" id="ARBA00023239"/>
    </source>
</evidence>
<keyword evidence="3" id="KW-0479">Metal-binding</keyword>
<evidence type="ECO:0000313" key="7">
    <source>
        <dbReference type="Proteomes" id="UP000032027"/>
    </source>
</evidence>
<dbReference type="PANTHER" id="PTHR14359">
    <property type="entry name" value="HOMO-OLIGOMERIC FLAVIN CONTAINING CYS DECARBOXYLASE FAMILY"/>
    <property type="match status" value="1"/>
</dbReference>
<comment type="similarity">
    <text evidence="3">In the C-terminal section; belongs to the PPC synthetase family.</text>
</comment>
<evidence type="ECO:0000256" key="3">
    <source>
        <dbReference type="HAMAP-Rule" id="MF_02225"/>
    </source>
</evidence>
<dbReference type="InterPro" id="IPR005252">
    <property type="entry name" value="CoaBC"/>
</dbReference>
<feature type="region of interest" description="Phosphopantothenoylcysteine decarboxylase" evidence="3">
    <location>
        <begin position="1"/>
        <end position="206"/>
    </location>
</feature>
<organism evidence="6 7">
    <name type="scientific">Nitrosopumilus piranensis</name>
    <dbReference type="NCBI Taxonomy" id="1582439"/>
    <lineage>
        <taxon>Archaea</taxon>
        <taxon>Nitrososphaerota</taxon>
        <taxon>Nitrososphaeria</taxon>
        <taxon>Nitrosopumilales</taxon>
        <taxon>Nitrosopumilaceae</taxon>
        <taxon>Nitrosopumilus</taxon>
    </lineage>
</organism>
<accession>A0A0C5BWP9</accession>
<dbReference type="GO" id="GO:0004632">
    <property type="term" value="F:phosphopantothenate--cysteine ligase activity"/>
    <property type="evidence" value="ECO:0007669"/>
    <property type="project" value="UniProtKB-UniRule"/>
</dbReference>
<dbReference type="PATRIC" id="fig|1582439.9.peg.170"/>
<dbReference type="GO" id="GO:0046872">
    <property type="term" value="F:metal ion binding"/>
    <property type="evidence" value="ECO:0007669"/>
    <property type="project" value="UniProtKB-KW"/>
</dbReference>
<dbReference type="Pfam" id="PF02441">
    <property type="entry name" value="Flavoprotein"/>
    <property type="match status" value="1"/>
</dbReference>
<keyword evidence="3" id="KW-0285">Flavoprotein</keyword>
<dbReference type="HAMAP" id="MF_02225">
    <property type="entry name" value="CoaBC"/>
    <property type="match status" value="1"/>
</dbReference>
<feature type="binding site" evidence="3">
    <location>
        <position position="296"/>
    </location>
    <ligand>
        <name>CTP</name>
        <dbReference type="ChEBI" id="CHEBI:37563"/>
    </ligand>
</feature>
<dbReference type="InterPro" id="IPR036551">
    <property type="entry name" value="Flavin_trans-like"/>
</dbReference>
<evidence type="ECO:0000313" key="6">
    <source>
        <dbReference type="EMBL" id="AJM91390.1"/>
    </source>
</evidence>
<keyword evidence="3" id="KW-0511">Multifunctional enzyme</keyword>
<dbReference type="Gene3D" id="3.40.50.1950">
    <property type="entry name" value="Flavin prenyltransferase-like"/>
    <property type="match status" value="1"/>
</dbReference>
<dbReference type="KEGG" id="nid:NPIRD3C_0170"/>
<reference evidence="6 7" key="2">
    <citation type="journal article" date="2016" name="ISME J.">
        <title>Physiological and genomic characterization of two novel marine thaumarchaeal strains indicates niche differentiation.</title>
        <authorList>
            <person name="Bayer B."/>
            <person name="Vojvoda J."/>
            <person name="Offre P."/>
            <person name="Alves R.J."/>
            <person name="Elisabeth N.H."/>
            <person name="Garcia J.A."/>
            <person name="Volland J.M."/>
            <person name="Srivastava A."/>
            <person name="Schleper C."/>
            <person name="Herndl G.J."/>
        </authorList>
    </citation>
    <scope>NUCLEOTIDE SEQUENCE [LARGE SCALE GENOMIC DNA]</scope>
    <source>
        <strain evidence="6 7">D3C</strain>
    </source>
</reference>
<dbReference type="EMBL" id="CP010868">
    <property type="protein sequence ID" value="AJM91390.1"/>
    <property type="molecule type" value="Genomic_DNA"/>
</dbReference>
<feature type="binding site" evidence="3">
    <location>
        <position position="358"/>
    </location>
    <ligand>
        <name>CTP</name>
        <dbReference type="ChEBI" id="CHEBI:37563"/>
    </ligand>
</feature>
<keyword evidence="3" id="KW-0288">FMN</keyword>
<feature type="region of interest" description="Phosphopantothenate--cysteine ligase" evidence="3">
    <location>
        <begin position="207"/>
        <end position="417"/>
    </location>
</feature>
<feature type="domain" description="DNA/pantothenate metabolism flavoprotein C-terminal" evidence="5">
    <location>
        <begin position="202"/>
        <end position="414"/>
    </location>
</feature>
<comment type="pathway">
    <text evidence="3">Cofactor biosynthesis; coenzyme A biosynthesis.</text>
</comment>
<keyword evidence="1 3" id="KW-0210">Decarboxylase</keyword>
<comment type="similarity">
    <text evidence="3">In the N-terminal section; belongs to the HFCD (homo-oligomeric flavin containing Cys decarboxylase) superfamily.</text>
</comment>
<dbReference type="SUPFAM" id="SSF102645">
    <property type="entry name" value="CoaB-like"/>
    <property type="match status" value="1"/>
</dbReference>
<keyword evidence="3 6" id="KW-0436">Ligase</keyword>
<dbReference type="STRING" id="1582439.NPIRD3C_0170"/>
<feature type="domain" description="Flavoprotein" evidence="4">
    <location>
        <begin position="29"/>
        <end position="195"/>
    </location>
</feature>
<dbReference type="GO" id="GO:0071513">
    <property type="term" value="C:phosphopantothenoylcysteine decarboxylase complex"/>
    <property type="evidence" value="ECO:0007669"/>
    <property type="project" value="TreeGrafter"/>
</dbReference>
<dbReference type="GO" id="GO:0015941">
    <property type="term" value="P:pantothenate catabolic process"/>
    <property type="evidence" value="ECO:0007669"/>
    <property type="project" value="InterPro"/>
</dbReference>
<comment type="function">
    <text evidence="3">Catalyzes two sequential steps in the biosynthesis of coenzyme A. In the first step cysteine is conjugated to 4'-phosphopantothenate to form 4-phosphopantothenoylcysteine. In the second step the latter compound is decarboxylated to form 4'-phosphopantotheine.</text>
</comment>
<dbReference type="Proteomes" id="UP000032027">
    <property type="component" value="Chromosome"/>
</dbReference>
<dbReference type="EC" id="6.3.2.5" evidence="3"/>
<dbReference type="GO" id="GO:0010181">
    <property type="term" value="F:FMN binding"/>
    <property type="evidence" value="ECO:0007669"/>
    <property type="project" value="UniProtKB-UniRule"/>
</dbReference>
<dbReference type="NCBIfam" id="TIGR00521">
    <property type="entry name" value="coaBC_dfp"/>
    <property type="match status" value="1"/>
</dbReference>
<dbReference type="UniPathway" id="UPA00241"/>
<dbReference type="EC" id="4.1.1.36" evidence="3"/>
<evidence type="ECO:0000259" key="4">
    <source>
        <dbReference type="Pfam" id="PF02441"/>
    </source>
</evidence>
<comment type="catalytic activity">
    <reaction evidence="3">
        <text>N-[(R)-4-phosphopantothenoyl]-L-cysteine + H(+) = (R)-4'-phosphopantetheine + CO2</text>
        <dbReference type="Rhea" id="RHEA:16793"/>
        <dbReference type="ChEBI" id="CHEBI:15378"/>
        <dbReference type="ChEBI" id="CHEBI:16526"/>
        <dbReference type="ChEBI" id="CHEBI:59458"/>
        <dbReference type="ChEBI" id="CHEBI:61723"/>
        <dbReference type="EC" id="4.1.1.36"/>
    </reaction>
</comment>